<keyword evidence="5" id="KW-1185">Reference proteome</keyword>
<dbReference type="SUPFAM" id="SSF47336">
    <property type="entry name" value="ACP-like"/>
    <property type="match status" value="1"/>
</dbReference>
<dbReference type="Pfam" id="PF00550">
    <property type="entry name" value="PP-binding"/>
    <property type="match status" value="1"/>
</dbReference>
<organism evidence="4 5">
    <name type="scientific">Xenorhabdus beddingii</name>
    <dbReference type="NCBI Taxonomy" id="40578"/>
    <lineage>
        <taxon>Bacteria</taxon>
        <taxon>Pseudomonadati</taxon>
        <taxon>Pseudomonadota</taxon>
        <taxon>Gammaproteobacteria</taxon>
        <taxon>Enterobacterales</taxon>
        <taxon>Morganellaceae</taxon>
        <taxon>Xenorhabdus</taxon>
    </lineage>
</organism>
<sequence>MNYESLLFSIGVIVKYLIAYGYCMNKYVSAVCEELSSILFVEESDIKENSSLINDLGADSLDVIDLTFNLSKKFKITMPTKSVFAHADEILTENVLSRLLNGDVLTQEGKGLLINSCYHYTEEQLDSINTLSDVFGETNVHNWASLCQAVCESNGKTADEIIIDEIRRYCPEISSQ</sequence>
<dbReference type="Proteomes" id="UP000194204">
    <property type="component" value="Unassembled WGS sequence"/>
</dbReference>
<dbReference type="PROSITE" id="PS50075">
    <property type="entry name" value="CARRIER"/>
    <property type="match status" value="1"/>
</dbReference>
<accession>A0A1Y2SN11</accession>
<keyword evidence="1" id="KW-0596">Phosphopantetheine</keyword>
<dbReference type="InterPro" id="IPR006162">
    <property type="entry name" value="Ppantetheine_attach_site"/>
</dbReference>
<proteinExistence type="predicted"/>
<protein>
    <submittedName>
        <fullName evidence="4">Acyl carrier protein</fullName>
    </submittedName>
</protein>
<evidence type="ECO:0000256" key="2">
    <source>
        <dbReference type="ARBA" id="ARBA00022553"/>
    </source>
</evidence>
<dbReference type="STRING" id="40578.Xbed_02722"/>
<dbReference type="PROSITE" id="PS00012">
    <property type="entry name" value="PHOSPHOPANTETHEINE"/>
    <property type="match status" value="1"/>
</dbReference>
<dbReference type="EMBL" id="MUBK01000023">
    <property type="protein sequence ID" value="OTA19027.1"/>
    <property type="molecule type" value="Genomic_DNA"/>
</dbReference>
<evidence type="ECO:0000313" key="4">
    <source>
        <dbReference type="EMBL" id="OTA19027.1"/>
    </source>
</evidence>
<keyword evidence="2" id="KW-0597">Phosphoprotein</keyword>
<reference evidence="4 5" key="1">
    <citation type="submission" date="2017-01" db="EMBL/GenBank/DDBJ databases">
        <title>Deconstructing symbiosis and pathogenesis requirements using a combined genomic-metabolomic approach.</title>
        <authorList>
            <person name="Tobias N.J."/>
            <person name="Wolff H."/>
            <person name="Djahanschiri B."/>
            <person name="Ebersberger I."/>
            <person name="Bode H.B."/>
        </authorList>
    </citation>
    <scope>NUCLEOTIDE SEQUENCE [LARGE SCALE GENOMIC DNA]</scope>
    <source>
        <strain evidence="4 5">DSM 4764</strain>
    </source>
</reference>
<dbReference type="InterPro" id="IPR036736">
    <property type="entry name" value="ACP-like_sf"/>
</dbReference>
<dbReference type="Gene3D" id="1.10.1200.10">
    <property type="entry name" value="ACP-like"/>
    <property type="match status" value="1"/>
</dbReference>
<comment type="caution">
    <text evidence="4">The sequence shown here is derived from an EMBL/GenBank/DDBJ whole genome shotgun (WGS) entry which is preliminary data.</text>
</comment>
<evidence type="ECO:0000259" key="3">
    <source>
        <dbReference type="PROSITE" id="PS50075"/>
    </source>
</evidence>
<feature type="domain" description="Carrier" evidence="3">
    <location>
        <begin position="22"/>
        <end position="104"/>
    </location>
</feature>
<evidence type="ECO:0000256" key="1">
    <source>
        <dbReference type="ARBA" id="ARBA00022450"/>
    </source>
</evidence>
<dbReference type="OrthoDB" id="9804551at2"/>
<gene>
    <name evidence="4" type="ORF">Xbed_02722</name>
</gene>
<dbReference type="InterPro" id="IPR009081">
    <property type="entry name" value="PP-bd_ACP"/>
</dbReference>
<evidence type="ECO:0000313" key="5">
    <source>
        <dbReference type="Proteomes" id="UP000194204"/>
    </source>
</evidence>
<dbReference type="AlphaFoldDB" id="A0A1Y2SN11"/>
<name>A0A1Y2SN11_9GAMM</name>